<keyword evidence="2" id="KW-1185">Reference proteome</keyword>
<name>A0A8X7NVB7_BRACI</name>
<organism evidence="1 2">
    <name type="scientific">Brassica carinata</name>
    <name type="common">Ethiopian mustard</name>
    <name type="synonym">Abyssinian cabbage</name>
    <dbReference type="NCBI Taxonomy" id="52824"/>
    <lineage>
        <taxon>Eukaryota</taxon>
        <taxon>Viridiplantae</taxon>
        <taxon>Streptophyta</taxon>
        <taxon>Embryophyta</taxon>
        <taxon>Tracheophyta</taxon>
        <taxon>Spermatophyta</taxon>
        <taxon>Magnoliopsida</taxon>
        <taxon>eudicotyledons</taxon>
        <taxon>Gunneridae</taxon>
        <taxon>Pentapetalae</taxon>
        <taxon>rosids</taxon>
        <taxon>malvids</taxon>
        <taxon>Brassicales</taxon>
        <taxon>Brassicaceae</taxon>
        <taxon>Brassiceae</taxon>
        <taxon>Brassica</taxon>
    </lineage>
</organism>
<reference evidence="1 2" key="1">
    <citation type="submission" date="2020-02" db="EMBL/GenBank/DDBJ databases">
        <authorList>
            <person name="Ma Q."/>
            <person name="Huang Y."/>
            <person name="Song X."/>
            <person name="Pei D."/>
        </authorList>
    </citation>
    <scope>NUCLEOTIDE SEQUENCE [LARGE SCALE GENOMIC DNA]</scope>
    <source>
        <strain evidence="1">Sxm20200214</strain>
        <tissue evidence="1">Leaf</tissue>
    </source>
</reference>
<protein>
    <submittedName>
        <fullName evidence="1">Uncharacterized protein</fullName>
    </submittedName>
</protein>
<dbReference type="EMBL" id="JAAMPC010001604">
    <property type="protein sequence ID" value="KAG2239003.1"/>
    <property type="molecule type" value="Genomic_DNA"/>
</dbReference>
<evidence type="ECO:0000313" key="2">
    <source>
        <dbReference type="Proteomes" id="UP000886595"/>
    </source>
</evidence>
<gene>
    <name evidence="1" type="ORF">Bca52824_089863</name>
</gene>
<sequence>MIWGEKCDPELRKDIDEPAEISAENESLQQEIKLDLELKEAKSAIQEICEVIQKRCGITHGGVRRSAERENRDLKWKENG</sequence>
<comment type="caution">
    <text evidence="1">The sequence shown here is derived from an EMBL/GenBank/DDBJ whole genome shotgun (WGS) entry which is preliminary data.</text>
</comment>
<proteinExistence type="predicted"/>
<accession>A0A8X7NVB7</accession>
<dbReference type="Proteomes" id="UP000886595">
    <property type="component" value="Unassembled WGS sequence"/>
</dbReference>
<evidence type="ECO:0000313" key="1">
    <source>
        <dbReference type="EMBL" id="KAG2239003.1"/>
    </source>
</evidence>
<dbReference type="AlphaFoldDB" id="A0A8X7NVB7"/>